<reference evidence="3" key="1">
    <citation type="journal article" date="2011" name="Genome Res.">
        <title>Phylogeny-wide analysis of social amoeba genomes highlights ancient origins for complex intercellular communication.</title>
        <authorList>
            <person name="Heidel A.J."/>
            <person name="Lawal H.M."/>
            <person name="Felder M."/>
            <person name="Schilde C."/>
            <person name="Helps N.R."/>
            <person name="Tunggal B."/>
            <person name="Rivero F."/>
            <person name="John U."/>
            <person name="Schleicher M."/>
            <person name="Eichinger L."/>
            <person name="Platzer M."/>
            <person name="Noegel A.A."/>
            <person name="Schaap P."/>
            <person name="Gloeckner G."/>
        </authorList>
    </citation>
    <scope>NUCLEOTIDE SEQUENCE [LARGE SCALE GENOMIC DNA]</scope>
    <source>
        <strain evidence="3">SH3</strain>
    </source>
</reference>
<organism evidence="2 3">
    <name type="scientific">Cavenderia fasciculata</name>
    <name type="common">Slime mold</name>
    <name type="synonym">Dictyostelium fasciculatum</name>
    <dbReference type="NCBI Taxonomy" id="261658"/>
    <lineage>
        <taxon>Eukaryota</taxon>
        <taxon>Amoebozoa</taxon>
        <taxon>Evosea</taxon>
        <taxon>Eumycetozoa</taxon>
        <taxon>Dictyostelia</taxon>
        <taxon>Acytosteliales</taxon>
        <taxon>Cavenderiaceae</taxon>
        <taxon>Cavenderia</taxon>
    </lineage>
</organism>
<sequence length="442" mass="52167">MNRVLNVMALVGFVYLWIGYYREYIEIIELFYRLVPPTQLFDFIKYPETIIDEFQYARISDIYDIISVWLAQVLAAISSIYGLCSYRFLLLVSDEKSIGYKSAEWERIPLLSNRINITYIRRRLRLAYWLFILCQLLTFIGVIRTSNLCEYPPTSGILRNYCYKIGERLILNLYPIYLLVLNEVVLFINRNSSNNNNNQQKQKQQQQSYPNKRILNVLVLIGFGYLWIGYYLGHLEKLYLFFTSVLPPSKLLYFIIHPNTIVEEVHKDALLSDIYVILVNWIIQLIATICSIYCLYSYRFLFLKSDDDDDDDGKKKNTTLNKSTERERERAPILSNRINITYIRRRVRVAYWLFLLIQVLEFYWSISTGSLCKTNTPLHSEILHHHCHTTQEKLAFNIYPIYLLVLNEVALYINHTTTTTTTTTITNNNLQTTTDLNKTIIN</sequence>
<accession>F4QF53</accession>
<feature type="transmembrane region" description="Helical" evidence="1">
    <location>
        <begin position="69"/>
        <end position="92"/>
    </location>
</feature>
<dbReference type="Proteomes" id="UP000007797">
    <property type="component" value="Unassembled WGS sequence"/>
</dbReference>
<feature type="transmembrane region" description="Helical" evidence="1">
    <location>
        <begin position="349"/>
        <end position="366"/>
    </location>
</feature>
<dbReference type="EMBL" id="GL883029">
    <property type="protein sequence ID" value="EGG14207.1"/>
    <property type="molecule type" value="Genomic_DNA"/>
</dbReference>
<dbReference type="KEGG" id="dfa:DFA_11976"/>
<dbReference type="AlphaFoldDB" id="F4QF53"/>
<evidence type="ECO:0000313" key="3">
    <source>
        <dbReference type="Proteomes" id="UP000007797"/>
    </source>
</evidence>
<protein>
    <submittedName>
        <fullName evidence="2">Uncharacterized protein</fullName>
    </submittedName>
</protein>
<keyword evidence="3" id="KW-1185">Reference proteome</keyword>
<feature type="transmembrane region" description="Helical" evidence="1">
    <location>
        <begin position="174"/>
        <end position="192"/>
    </location>
</feature>
<feature type="transmembrane region" description="Helical" evidence="1">
    <location>
        <begin position="5"/>
        <end position="22"/>
    </location>
</feature>
<evidence type="ECO:0000256" key="1">
    <source>
        <dbReference type="SAM" id="Phobius"/>
    </source>
</evidence>
<keyword evidence="1" id="KW-1133">Transmembrane helix</keyword>
<gene>
    <name evidence="2" type="ORF">DFA_11976</name>
</gene>
<keyword evidence="1" id="KW-0472">Membrane</keyword>
<dbReference type="RefSeq" id="XP_004350915.1">
    <property type="nucleotide sequence ID" value="XM_004350864.1"/>
</dbReference>
<keyword evidence="1" id="KW-0812">Transmembrane</keyword>
<dbReference type="GeneID" id="14865545"/>
<proteinExistence type="predicted"/>
<feature type="transmembrane region" description="Helical" evidence="1">
    <location>
        <begin position="274"/>
        <end position="296"/>
    </location>
</feature>
<feature type="transmembrane region" description="Helical" evidence="1">
    <location>
        <begin position="126"/>
        <end position="143"/>
    </location>
</feature>
<evidence type="ECO:0000313" key="2">
    <source>
        <dbReference type="EMBL" id="EGG14207.1"/>
    </source>
</evidence>
<feature type="transmembrane region" description="Helical" evidence="1">
    <location>
        <begin position="213"/>
        <end position="232"/>
    </location>
</feature>
<name>F4QF53_CACFS</name>